<evidence type="ECO:0000313" key="2">
    <source>
        <dbReference type="EMBL" id="EHP41575.1"/>
    </source>
</evidence>
<comment type="caution">
    <text evidence="2">The sequence shown here is derived from an EMBL/GenBank/DDBJ whole genome shotgun (WGS) entry which is preliminary data.</text>
</comment>
<accession>H1S750</accession>
<proteinExistence type="predicted"/>
<protein>
    <submittedName>
        <fullName evidence="2">Uncharacterized protein</fullName>
    </submittedName>
</protein>
<dbReference type="AlphaFoldDB" id="H1S750"/>
<keyword evidence="1" id="KW-1133">Transmembrane helix</keyword>
<evidence type="ECO:0000313" key="3">
    <source>
        <dbReference type="Proteomes" id="UP000005808"/>
    </source>
</evidence>
<reference evidence="2 3" key="1">
    <citation type="journal article" date="2012" name="J. Bacteriol.">
        <title>De Novo Genome Project of Cupriavidus basilensis OR16.</title>
        <authorList>
            <person name="Cserhati M."/>
            <person name="Kriszt B."/>
            <person name="Szoboszlay S."/>
            <person name="Toth A."/>
            <person name="Szabo I."/>
            <person name="Tancsics A."/>
            <person name="Nagy I."/>
            <person name="Horvath B."/>
            <person name="Nagy I."/>
            <person name="Kukolya J."/>
        </authorList>
    </citation>
    <scope>NUCLEOTIDE SEQUENCE [LARGE SCALE GENOMIC DNA]</scope>
    <source>
        <strain evidence="2 3">OR16</strain>
    </source>
</reference>
<dbReference type="InterPro" id="IPR021738">
    <property type="entry name" value="DUF3309"/>
</dbReference>
<dbReference type="EMBL" id="AHJE01000045">
    <property type="protein sequence ID" value="EHP41575.1"/>
    <property type="molecule type" value="Genomic_DNA"/>
</dbReference>
<keyword evidence="1" id="KW-0812">Transmembrane</keyword>
<gene>
    <name evidence="2" type="ORF">OR16_18756</name>
</gene>
<feature type="transmembrane region" description="Helical" evidence="1">
    <location>
        <begin position="12"/>
        <end position="36"/>
    </location>
</feature>
<dbReference type="Proteomes" id="UP000005808">
    <property type="component" value="Unassembled WGS sequence"/>
</dbReference>
<sequence>MPAWPHSRSWGYVPSGGLGLLRIVVLVLVLMGRFWARELALARQSAQRARDGRQASGLPASRF</sequence>
<keyword evidence="1" id="KW-0472">Membrane</keyword>
<name>H1S750_9BURK</name>
<evidence type="ECO:0000256" key="1">
    <source>
        <dbReference type="SAM" id="Phobius"/>
    </source>
</evidence>
<organism evidence="2 3">
    <name type="scientific">Cupriavidus basilensis OR16</name>
    <dbReference type="NCBI Taxonomy" id="1127483"/>
    <lineage>
        <taxon>Bacteria</taxon>
        <taxon>Pseudomonadati</taxon>
        <taxon>Pseudomonadota</taxon>
        <taxon>Betaproteobacteria</taxon>
        <taxon>Burkholderiales</taxon>
        <taxon>Burkholderiaceae</taxon>
        <taxon>Cupriavidus</taxon>
    </lineage>
</organism>
<dbReference type="Pfam" id="PF11752">
    <property type="entry name" value="DUF3309"/>
    <property type="match status" value="1"/>
</dbReference>
<dbReference type="PATRIC" id="fig|1127483.3.peg.3762"/>